<name>A0AAD1W821_PELCU</name>
<feature type="domain" description="Transcription factor COE DNA-binding" evidence="5">
    <location>
        <begin position="14"/>
        <end position="157"/>
    </location>
</feature>
<dbReference type="GO" id="GO:0006355">
    <property type="term" value="P:regulation of DNA-templated transcription"/>
    <property type="evidence" value="ECO:0007669"/>
    <property type="project" value="InterPro"/>
</dbReference>
<dbReference type="InterPro" id="IPR032200">
    <property type="entry name" value="COE_DBD"/>
</dbReference>
<dbReference type="InterPro" id="IPR018350">
    <property type="entry name" value="Transcription_factor_COE_CS"/>
</dbReference>
<keyword evidence="7" id="KW-1185">Reference proteome</keyword>
<comment type="subcellular location">
    <subcellularLocation>
        <location evidence="3">Nucleus</location>
    </subcellularLocation>
</comment>
<evidence type="ECO:0000256" key="1">
    <source>
        <dbReference type="ARBA" id="ARBA00022729"/>
    </source>
</evidence>
<dbReference type="InterPro" id="IPR038173">
    <property type="entry name" value="COE_DBD_sf"/>
</dbReference>
<dbReference type="Gene3D" id="2.60.40.3180">
    <property type="entry name" value="Transcription factor COE1, DNA-binding domain"/>
    <property type="match status" value="1"/>
</dbReference>
<dbReference type="AlphaFoldDB" id="A0AAD1W821"/>
<comment type="similarity">
    <text evidence="3">Belongs to the COE family.</text>
</comment>
<dbReference type="Pfam" id="PF16422">
    <property type="entry name" value="COE1_DBD"/>
    <property type="match status" value="1"/>
</dbReference>
<evidence type="ECO:0000313" key="6">
    <source>
        <dbReference type="EMBL" id="CAH2299189.1"/>
    </source>
</evidence>
<keyword evidence="1" id="KW-0732">Signal</keyword>
<dbReference type="PROSITE" id="PS01345">
    <property type="entry name" value="COE"/>
    <property type="match status" value="1"/>
</dbReference>
<dbReference type="EMBL" id="OW240917">
    <property type="protein sequence ID" value="CAH2299189.1"/>
    <property type="molecule type" value="Genomic_DNA"/>
</dbReference>
<dbReference type="GO" id="GO:0005634">
    <property type="term" value="C:nucleus"/>
    <property type="evidence" value="ECO:0007669"/>
    <property type="project" value="UniProtKB-SubCell"/>
</dbReference>
<dbReference type="CDD" id="cd11606">
    <property type="entry name" value="COE_DBD"/>
    <property type="match status" value="1"/>
</dbReference>
<keyword evidence="3" id="KW-0862">Zinc</keyword>
<feature type="compositionally biased region" description="Low complexity" evidence="4">
    <location>
        <begin position="192"/>
        <end position="205"/>
    </location>
</feature>
<evidence type="ECO:0000256" key="4">
    <source>
        <dbReference type="SAM" id="MobiDB-lite"/>
    </source>
</evidence>
<sequence>MSKPIELKYWDFGKSGVGLARAHFEKQPPSNLRKSNFFHFVLALYDRQGQPVEIERTSFIDFVEKDKEQTGEKTNNGIHYRLQLLYSNGLRTEQDLYVRLIDSMSKQLLAIIYEGQDKNPEMCRVLLTHEIMCSRCCDKKSCGNRNETPSDPVIIDRSDDAIGIMRSTLSLCCLALLCFALAEGALRKPKKTAPAPDATANATPKAEPEESGTPVTVPKTLSRGWGDSINWVQTYEEALARSRGTKKPLMVIHHLEDCPYSQALKEAFSADPMAQKLAQEDFVMLNVVHPVADDNQSPDGHYVPRIIFVDPSMTVRTDLAGRYGNRLYAYEAGDIPELVTNMKKAKILLHTEL</sequence>
<dbReference type="InterPro" id="IPR036249">
    <property type="entry name" value="Thioredoxin-like_sf"/>
</dbReference>
<dbReference type="PANTHER" id="PTHR10747">
    <property type="entry name" value="TRANSCRIPTION FACTOR COE FAMILY MEMBER"/>
    <property type="match status" value="1"/>
</dbReference>
<dbReference type="SUPFAM" id="SSF52833">
    <property type="entry name" value="Thioredoxin-like"/>
    <property type="match status" value="1"/>
</dbReference>
<evidence type="ECO:0000256" key="2">
    <source>
        <dbReference type="ARBA" id="ARBA00038124"/>
    </source>
</evidence>
<organism evidence="6 7">
    <name type="scientific">Pelobates cultripes</name>
    <name type="common">Western spadefoot toad</name>
    <dbReference type="NCBI Taxonomy" id="61616"/>
    <lineage>
        <taxon>Eukaryota</taxon>
        <taxon>Metazoa</taxon>
        <taxon>Chordata</taxon>
        <taxon>Craniata</taxon>
        <taxon>Vertebrata</taxon>
        <taxon>Euteleostomi</taxon>
        <taxon>Amphibia</taxon>
        <taxon>Batrachia</taxon>
        <taxon>Anura</taxon>
        <taxon>Pelobatoidea</taxon>
        <taxon>Pelobatidae</taxon>
        <taxon>Pelobates</taxon>
    </lineage>
</organism>
<dbReference type="InterPro" id="IPR003523">
    <property type="entry name" value="Transcription_factor_COE"/>
</dbReference>
<gene>
    <name evidence="6" type="ORF">PECUL_23A056342</name>
</gene>
<proteinExistence type="inferred from homology"/>
<keyword evidence="3" id="KW-0238">DNA-binding</keyword>
<evidence type="ECO:0000256" key="3">
    <source>
        <dbReference type="RuleBase" id="RU004489"/>
    </source>
</evidence>
<dbReference type="Gene3D" id="3.40.30.10">
    <property type="entry name" value="Glutaredoxin"/>
    <property type="match status" value="1"/>
</dbReference>
<dbReference type="GO" id="GO:0008270">
    <property type="term" value="F:zinc ion binding"/>
    <property type="evidence" value="ECO:0007669"/>
    <property type="project" value="UniProtKB-KW"/>
</dbReference>
<protein>
    <submittedName>
        <fullName evidence="6">Transcription factor COE1</fullName>
    </submittedName>
</protein>
<keyword evidence="3" id="KW-0539">Nucleus</keyword>
<dbReference type="Proteomes" id="UP001295444">
    <property type="component" value="Chromosome 06"/>
</dbReference>
<keyword evidence="3" id="KW-0217">Developmental protein</keyword>
<dbReference type="Pfam" id="PF13899">
    <property type="entry name" value="Thioredoxin_7"/>
    <property type="match status" value="1"/>
</dbReference>
<feature type="region of interest" description="Disordered" evidence="4">
    <location>
        <begin position="190"/>
        <end position="221"/>
    </location>
</feature>
<dbReference type="GO" id="GO:0003677">
    <property type="term" value="F:DNA binding"/>
    <property type="evidence" value="ECO:0007669"/>
    <property type="project" value="UniProtKB-KW"/>
</dbReference>
<dbReference type="FunFam" id="2.60.40.3180:FF:000004">
    <property type="entry name" value="Transcription factor COE1"/>
    <property type="match status" value="1"/>
</dbReference>
<dbReference type="FunFam" id="3.40.30.10:FF:000036">
    <property type="entry name" value="anterior gradient protein 2 homolog"/>
    <property type="match status" value="1"/>
</dbReference>
<comment type="similarity">
    <text evidence="2">Belongs to the AGR family.</text>
</comment>
<reference evidence="6" key="1">
    <citation type="submission" date="2022-03" db="EMBL/GenBank/DDBJ databases">
        <authorList>
            <person name="Alioto T."/>
            <person name="Alioto T."/>
            <person name="Gomez Garrido J."/>
        </authorList>
    </citation>
    <scope>NUCLEOTIDE SEQUENCE</scope>
</reference>
<keyword evidence="3" id="KW-0804">Transcription</keyword>
<evidence type="ECO:0000313" key="7">
    <source>
        <dbReference type="Proteomes" id="UP001295444"/>
    </source>
</evidence>
<evidence type="ECO:0000259" key="5">
    <source>
        <dbReference type="Pfam" id="PF16422"/>
    </source>
</evidence>
<keyword evidence="3" id="KW-0805">Transcription regulation</keyword>
<keyword evidence="3" id="KW-0863">Zinc-finger</keyword>
<accession>A0AAD1W821</accession>
<keyword evidence="3" id="KW-0479">Metal-binding</keyword>